<feature type="compositionally biased region" description="Basic residues" evidence="1">
    <location>
        <begin position="48"/>
        <end position="58"/>
    </location>
</feature>
<dbReference type="InParanoid" id="A0A2P6NM98"/>
<organism evidence="2 3">
    <name type="scientific">Planoprotostelium fungivorum</name>
    <dbReference type="NCBI Taxonomy" id="1890364"/>
    <lineage>
        <taxon>Eukaryota</taxon>
        <taxon>Amoebozoa</taxon>
        <taxon>Evosea</taxon>
        <taxon>Variosea</taxon>
        <taxon>Cavosteliida</taxon>
        <taxon>Cavosteliaceae</taxon>
        <taxon>Planoprotostelium</taxon>
    </lineage>
</organism>
<sequence length="58" mass="6503">MSSLPGKFIVQDSISRFKECSGSGTEPKISAEMTIRNSLGETPEKPQTRHLRNPRRDT</sequence>
<evidence type="ECO:0000313" key="2">
    <source>
        <dbReference type="EMBL" id="PRP85095.1"/>
    </source>
</evidence>
<gene>
    <name evidence="2" type="ORF">PROFUN_07166</name>
</gene>
<name>A0A2P6NM98_9EUKA</name>
<protein>
    <submittedName>
        <fullName evidence="2">Uncharacterized protein</fullName>
    </submittedName>
</protein>
<evidence type="ECO:0000313" key="3">
    <source>
        <dbReference type="Proteomes" id="UP000241769"/>
    </source>
</evidence>
<evidence type="ECO:0000256" key="1">
    <source>
        <dbReference type="SAM" id="MobiDB-lite"/>
    </source>
</evidence>
<feature type="region of interest" description="Disordered" evidence="1">
    <location>
        <begin position="18"/>
        <end position="58"/>
    </location>
</feature>
<accession>A0A2P6NM98</accession>
<keyword evidence="3" id="KW-1185">Reference proteome</keyword>
<dbReference type="Proteomes" id="UP000241769">
    <property type="component" value="Unassembled WGS sequence"/>
</dbReference>
<comment type="caution">
    <text evidence="2">The sequence shown here is derived from an EMBL/GenBank/DDBJ whole genome shotgun (WGS) entry which is preliminary data.</text>
</comment>
<proteinExistence type="predicted"/>
<dbReference type="EMBL" id="MDYQ01000050">
    <property type="protein sequence ID" value="PRP85095.1"/>
    <property type="molecule type" value="Genomic_DNA"/>
</dbReference>
<dbReference type="AlphaFoldDB" id="A0A2P6NM98"/>
<reference evidence="2 3" key="1">
    <citation type="journal article" date="2018" name="Genome Biol. Evol.">
        <title>Multiple Roots of Fruiting Body Formation in Amoebozoa.</title>
        <authorList>
            <person name="Hillmann F."/>
            <person name="Forbes G."/>
            <person name="Novohradska S."/>
            <person name="Ferling I."/>
            <person name="Riege K."/>
            <person name="Groth M."/>
            <person name="Westermann M."/>
            <person name="Marz M."/>
            <person name="Spaller T."/>
            <person name="Winckler T."/>
            <person name="Schaap P."/>
            <person name="Glockner G."/>
        </authorList>
    </citation>
    <scope>NUCLEOTIDE SEQUENCE [LARGE SCALE GENOMIC DNA]</scope>
    <source>
        <strain evidence="2 3">Jena</strain>
    </source>
</reference>